<dbReference type="Proteomes" id="UP000076761">
    <property type="component" value="Unassembled WGS sequence"/>
</dbReference>
<feature type="signal peptide" evidence="2">
    <location>
        <begin position="1"/>
        <end position="19"/>
    </location>
</feature>
<sequence length="163" mass="18339">MMLLGIILSFLASTAGVHADDGSIDTLVDRVLSEQSCGSVAGILYLISGIMLLNRLRTYRDRWGLCLPVGVLSMSVCFWLRLVDTIKSQENSIAMYTLQYLFVICAPAAFLAFTHILYVCVIMSSVIRHERVARIFVISDISTFLFKIRRSQLIAQLFPLENR</sequence>
<keyword evidence="1" id="KW-0812">Transmembrane</keyword>
<dbReference type="OrthoDB" id="3358017at2759"/>
<organism evidence="3 4">
    <name type="scientific">Neolentinus lepideus HHB14362 ss-1</name>
    <dbReference type="NCBI Taxonomy" id="1314782"/>
    <lineage>
        <taxon>Eukaryota</taxon>
        <taxon>Fungi</taxon>
        <taxon>Dikarya</taxon>
        <taxon>Basidiomycota</taxon>
        <taxon>Agaricomycotina</taxon>
        <taxon>Agaricomycetes</taxon>
        <taxon>Gloeophyllales</taxon>
        <taxon>Gloeophyllaceae</taxon>
        <taxon>Neolentinus</taxon>
    </lineage>
</organism>
<evidence type="ECO:0000313" key="3">
    <source>
        <dbReference type="EMBL" id="KZT21567.1"/>
    </source>
</evidence>
<dbReference type="AlphaFoldDB" id="A0A165PVX6"/>
<dbReference type="EMBL" id="KV425605">
    <property type="protein sequence ID" value="KZT21567.1"/>
    <property type="molecule type" value="Genomic_DNA"/>
</dbReference>
<protein>
    <recommendedName>
        <fullName evidence="5">Chitin synthase export chaperone</fullName>
    </recommendedName>
</protein>
<gene>
    <name evidence="3" type="ORF">NEOLEDRAFT_741179</name>
</gene>
<feature type="transmembrane region" description="Helical" evidence="1">
    <location>
        <begin position="65"/>
        <end position="83"/>
    </location>
</feature>
<keyword evidence="2" id="KW-0732">Signal</keyword>
<proteinExistence type="predicted"/>
<evidence type="ECO:0008006" key="5">
    <source>
        <dbReference type="Google" id="ProtNLM"/>
    </source>
</evidence>
<dbReference type="STRING" id="1314782.A0A165PVX6"/>
<keyword evidence="1" id="KW-1133">Transmembrane helix</keyword>
<feature type="transmembrane region" description="Helical" evidence="1">
    <location>
        <begin position="35"/>
        <end position="53"/>
    </location>
</feature>
<evidence type="ECO:0000256" key="1">
    <source>
        <dbReference type="SAM" id="Phobius"/>
    </source>
</evidence>
<reference evidence="3 4" key="1">
    <citation type="journal article" date="2016" name="Mol. Biol. Evol.">
        <title>Comparative Genomics of Early-Diverging Mushroom-Forming Fungi Provides Insights into the Origins of Lignocellulose Decay Capabilities.</title>
        <authorList>
            <person name="Nagy L.G."/>
            <person name="Riley R."/>
            <person name="Tritt A."/>
            <person name="Adam C."/>
            <person name="Daum C."/>
            <person name="Floudas D."/>
            <person name="Sun H."/>
            <person name="Yadav J.S."/>
            <person name="Pangilinan J."/>
            <person name="Larsson K.H."/>
            <person name="Matsuura K."/>
            <person name="Barry K."/>
            <person name="Labutti K."/>
            <person name="Kuo R."/>
            <person name="Ohm R.A."/>
            <person name="Bhattacharya S.S."/>
            <person name="Shirouzu T."/>
            <person name="Yoshinaga Y."/>
            <person name="Martin F.M."/>
            <person name="Grigoriev I.V."/>
            <person name="Hibbett D.S."/>
        </authorList>
    </citation>
    <scope>NUCLEOTIDE SEQUENCE [LARGE SCALE GENOMIC DNA]</scope>
    <source>
        <strain evidence="3 4">HHB14362 ss-1</strain>
    </source>
</reference>
<feature type="chain" id="PRO_5007864347" description="Chitin synthase export chaperone" evidence="2">
    <location>
        <begin position="20"/>
        <end position="163"/>
    </location>
</feature>
<evidence type="ECO:0000256" key="2">
    <source>
        <dbReference type="SAM" id="SignalP"/>
    </source>
</evidence>
<evidence type="ECO:0000313" key="4">
    <source>
        <dbReference type="Proteomes" id="UP000076761"/>
    </source>
</evidence>
<name>A0A165PVX6_9AGAM</name>
<dbReference type="InParanoid" id="A0A165PVX6"/>
<keyword evidence="1" id="KW-0472">Membrane</keyword>
<accession>A0A165PVX6</accession>
<feature type="transmembrane region" description="Helical" evidence="1">
    <location>
        <begin position="98"/>
        <end position="121"/>
    </location>
</feature>
<keyword evidence="4" id="KW-1185">Reference proteome</keyword>